<comment type="caution">
    <text evidence="2">The sequence shown here is derived from an EMBL/GenBank/DDBJ whole genome shotgun (WGS) entry which is preliminary data.</text>
</comment>
<feature type="compositionally biased region" description="Low complexity" evidence="1">
    <location>
        <begin position="167"/>
        <end position="180"/>
    </location>
</feature>
<keyword evidence="3" id="KW-1185">Reference proteome</keyword>
<dbReference type="InterPro" id="IPR019587">
    <property type="entry name" value="Polyketide_cyclase/dehydratase"/>
</dbReference>
<evidence type="ECO:0000256" key="1">
    <source>
        <dbReference type="SAM" id="MobiDB-lite"/>
    </source>
</evidence>
<dbReference type="CDD" id="cd07812">
    <property type="entry name" value="SRPBCC"/>
    <property type="match status" value="1"/>
</dbReference>
<proteinExistence type="predicted"/>
<accession>A0ABS7HSZ0</accession>
<feature type="region of interest" description="Disordered" evidence="1">
    <location>
        <begin position="150"/>
        <end position="308"/>
    </location>
</feature>
<dbReference type="Pfam" id="PF10604">
    <property type="entry name" value="Polyketide_cyc2"/>
    <property type="match status" value="1"/>
</dbReference>
<name>A0ABS7HSZ0_9MICO</name>
<feature type="compositionally biased region" description="Basic and acidic residues" evidence="1">
    <location>
        <begin position="153"/>
        <end position="166"/>
    </location>
</feature>
<evidence type="ECO:0000313" key="2">
    <source>
        <dbReference type="EMBL" id="MBW9108235.1"/>
    </source>
</evidence>
<reference evidence="2 3" key="1">
    <citation type="journal article" date="2021" name="MBio">
        <title>Poor Competitiveness of Bradyrhizobium in Pigeon Pea Root Colonization in Indian Soils.</title>
        <authorList>
            <person name="Chalasani D."/>
            <person name="Basu A."/>
            <person name="Pullabhotla S.V.S.R.N."/>
            <person name="Jorrin B."/>
            <person name="Neal A.L."/>
            <person name="Poole P.S."/>
            <person name="Podile A.R."/>
            <person name="Tkacz A."/>
        </authorList>
    </citation>
    <scope>NUCLEOTIDE SEQUENCE [LARGE SCALE GENOMIC DNA]</scope>
    <source>
        <strain evidence="2 3">HU12</strain>
    </source>
</reference>
<gene>
    <name evidence="2" type="ORF">JNB61_00430</name>
</gene>
<dbReference type="EMBL" id="JAEUAX010000001">
    <property type="protein sequence ID" value="MBW9108235.1"/>
    <property type="molecule type" value="Genomic_DNA"/>
</dbReference>
<dbReference type="Proteomes" id="UP000777440">
    <property type="component" value="Unassembled WGS sequence"/>
</dbReference>
<sequence length="308" mass="32363">MSRNVRVLQCTPEDVFDVLADGWLYPSWVVGASRMREVDETWPMAGAELHHSFGVWPALLDDKTIVEEFARPHTMVMKARGWPIGEARVSIQVKPRGDACVVRIQEEAVAGPGRFIPAPLMDVALHWRNDETLHRLAYLAEGRAASRAAATTAEKEMAASGEKQEADAASSADAGEAEAATPAVDEERDAAMSHAESGSEPVVPTGETEWVDAATSIDAVESGSADEPGESESLPPVTAGDADGSAGAATQEPMPGAAAESHRSDVDERVARADEAGASAGTPEDSWDPMSGAGESEPVAPDDGAPQR</sequence>
<dbReference type="Gene3D" id="3.30.530.20">
    <property type="match status" value="1"/>
</dbReference>
<protein>
    <submittedName>
        <fullName evidence="2">SRPBCC family protein</fullName>
    </submittedName>
</protein>
<evidence type="ECO:0000313" key="3">
    <source>
        <dbReference type="Proteomes" id="UP000777440"/>
    </source>
</evidence>
<organism evidence="2 3">
    <name type="scientific">Microbacterium ureisolvens</name>
    <dbReference type="NCBI Taxonomy" id="2781186"/>
    <lineage>
        <taxon>Bacteria</taxon>
        <taxon>Bacillati</taxon>
        <taxon>Actinomycetota</taxon>
        <taxon>Actinomycetes</taxon>
        <taxon>Micrococcales</taxon>
        <taxon>Microbacteriaceae</taxon>
        <taxon>Microbacterium</taxon>
    </lineage>
</organism>
<dbReference type="SUPFAM" id="SSF55961">
    <property type="entry name" value="Bet v1-like"/>
    <property type="match status" value="1"/>
</dbReference>
<feature type="compositionally biased region" description="Low complexity" evidence="1">
    <location>
        <begin position="239"/>
        <end position="249"/>
    </location>
</feature>
<dbReference type="InterPro" id="IPR023393">
    <property type="entry name" value="START-like_dom_sf"/>
</dbReference>
<feature type="compositionally biased region" description="Basic and acidic residues" evidence="1">
    <location>
        <begin position="260"/>
        <end position="275"/>
    </location>
</feature>